<evidence type="ECO:0000313" key="2">
    <source>
        <dbReference type="Proteomes" id="UP001066276"/>
    </source>
</evidence>
<keyword evidence="2" id="KW-1185">Reference proteome</keyword>
<proteinExistence type="predicted"/>
<reference evidence="1" key="1">
    <citation type="journal article" date="2022" name="bioRxiv">
        <title>Sequencing and chromosome-scale assembly of the giantPleurodeles waltlgenome.</title>
        <authorList>
            <person name="Brown T."/>
            <person name="Elewa A."/>
            <person name="Iarovenko S."/>
            <person name="Subramanian E."/>
            <person name="Araus A.J."/>
            <person name="Petzold A."/>
            <person name="Susuki M."/>
            <person name="Suzuki K.-i.T."/>
            <person name="Hayashi T."/>
            <person name="Toyoda A."/>
            <person name="Oliveira C."/>
            <person name="Osipova E."/>
            <person name="Leigh N.D."/>
            <person name="Simon A."/>
            <person name="Yun M.H."/>
        </authorList>
    </citation>
    <scope>NUCLEOTIDE SEQUENCE</scope>
    <source>
        <strain evidence="1">20211129_DDA</strain>
        <tissue evidence="1">Liver</tissue>
    </source>
</reference>
<gene>
    <name evidence="1" type="ORF">NDU88_004874</name>
</gene>
<dbReference type="Proteomes" id="UP001066276">
    <property type="component" value="Chromosome 11"/>
</dbReference>
<accession>A0AAV7LMZ4</accession>
<comment type="caution">
    <text evidence="1">The sequence shown here is derived from an EMBL/GenBank/DDBJ whole genome shotgun (WGS) entry which is preliminary data.</text>
</comment>
<dbReference type="EMBL" id="JANPWB010000015">
    <property type="protein sequence ID" value="KAJ1091757.1"/>
    <property type="molecule type" value="Genomic_DNA"/>
</dbReference>
<organism evidence="1 2">
    <name type="scientific">Pleurodeles waltl</name>
    <name type="common">Iberian ribbed newt</name>
    <dbReference type="NCBI Taxonomy" id="8319"/>
    <lineage>
        <taxon>Eukaryota</taxon>
        <taxon>Metazoa</taxon>
        <taxon>Chordata</taxon>
        <taxon>Craniata</taxon>
        <taxon>Vertebrata</taxon>
        <taxon>Euteleostomi</taxon>
        <taxon>Amphibia</taxon>
        <taxon>Batrachia</taxon>
        <taxon>Caudata</taxon>
        <taxon>Salamandroidea</taxon>
        <taxon>Salamandridae</taxon>
        <taxon>Pleurodelinae</taxon>
        <taxon>Pleurodeles</taxon>
    </lineage>
</organism>
<protein>
    <submittedName>
        <fullName evidence="1">Uncharacterized protein</fullName>
    </submittedName>
</protein>
<evidence type="ECO:0000313" key="1">
    <source>
        <dbReference type="EMBL" id="KAJ1091757.1"/>
    </source>
</evidence>
<sequence>MSPGQPGKFAQACFVGRASGDKKRWKHGAAQGGEAAVQRVVRGSEADELQFPVAPQEGGAAELSDQFFLEGAEYTQQPTKQPPLKPTKVQMYAFGNTQPLQIANVFTAGIAHKDTKLTAKIYVLQEESGFLHTCQTAQDLGLIHFATGLGDLTEEFEALFIGIGPKRAPIEASHQRVRHRRVDFHLRPNVEREL</sequence>
<dbReference type="AlphaFoldDB" id="A0AAV7LMZ4"/>
<name>A0AAV7LMZ4_PLEWA</name>